<dbReference type="PRINTS" id="PR00080">
    <property type="entry name" value="SDRFAMILY"/>
</dbReference>
<evidence type="ECO:0000256" key="1">
    <source>
        <dbReference type="ARBA" id="ARBA00006484"/>
    </source>
</evidence>
<protein>
    <submittedName>
        <fullName evidence="2">FabG Dehydrogenases with different specificities (Related to short-chain alcohol dehydrogenases)</fullName>
    </submittedName>
</protein>
<dbReference type="CDD" id="cd05233">
    <property type="entry name" value="SDR_c"/>
    <property type="match status" value="1"/>
</dbReference>
<dbReference type="Pfam" id="PF13561">
    <property type="entry name" value="adh_short_C2"/>
    <property type="match status" value="1"/>
</dbReference>
<dbReference type="PRINTS" id="PR00081">
    <property type="entry name" value="GDHRDH"/>
</dbReference>
<name>A0A6J5KX27_9CAUD</name>
<accession>A0A6J5KX27</accession>
<dbReference type="SUPFAM" id="SSF51735">
    <property type="entry name" value="NAD(P)-binding Rossmann-fold domains"/>
    <property type="match status" value="1"/>
</dbReference>
<dbReference type="InterPro" id="IPR050259">
    <property type="entry name" value="SDR"/>
</dbReference>
<comment type="similarity">
    <text evidence="1">Belongs to the short-chain dehydrogenases/reductases (SDR) family.</text>
</comment>
<proteinExistence type="inferred from homology"/>
<dbReference type="InterPro" id="IPR002347">
    <property type="entry name" value="SDR_fam"/>
</dbReference>
<sequence length="211" mass="23127">MKVLITGGSRGIGRAIVALFIEKGHDVYSPTREELDLAKDFKLIRCDFDIVINNGGINPLKNIEQINDREVMQVNYQAPLSIVQQCIPYMVAKGYGRIINIGSIWIGLSMPNRLAYSASKNAVHALTKSIVAEYGGEGILANTISPGFIATDLTYQNNSESQIQQIKDKVPLKRLGTPQEVAKLVYQLTVENSFIAGQNIIIDGGYSCTAH</sequence>
<dbReference type="InterPro" id="IPR036291">
    <property type="entry name" value="NAD(P)-bd_dom_sf"/>
</dbReference>
<reference evidence="2" key="1">
    <citation type="submission" date="2020-04" db="EMBL/GenBank/DDBJ databases">
        <authorList>
            <person name="Chiriac C."/>
            <person name="Salcher M."/>
            <person name="Ghai R."/>
            <person name="Kavagutti S V."/>
        </authorList>
    </citation>
    <scope>NUCLEOTIDE SEQUENCE</scope>
</reference>
<evidence type="ECO:0000313" key="2">
    <source>
        <dbReference type="EMBL" id="CAB4125473.1"/>
    </source>
</evidence>
<organism evidence="2">
    <name type="scientific">uncultured Caudovirales phage</name>
    <dbReference type="NCBI Taxonomy" id="2100421"/>
    <lineage>
        <taxon>Viruses</taxon>
        <taxon>Duplodnaviria</taxon>
        <taxon>Heunggongvirae</taxon>
        <taxon>Uroviricota</taxon>
        <taxon>Caudoviricetes</taxon>
        <taxon>Peduoviridae</taxon>
        <taxon>Maltschvirus</taxon>
        <taxon>Maltschvirus maltsch</taxon>
    </lineage>
</organism>
<dbReference type="EMBL" id="LR796188">
    <property type="protein sequence ID" value="CAB4125473.1"/>
    <property type="molecule type" value="Genomic_DNA"/>
</dbReference>
<dbReference type="Gene3D" id="3.40.50.720">
    <property type="entry name" value="NAD(P)-binding Rossmann-like Domain"/>
    <property type="match status" value="2"/>
</dbReference>
<dbReference type="PANTHER" id="PTHR42879">
    <property type="entry name" value="3-OXOACYL-(ACYL-CARRIER-PROTEIN) REDUCTASE"/>
    <property type="match status" value="1"/>
</dbReference>
<gene>
    <name evidence="2" type="ORF">UFOVP54_148</name>
</gene>